<proteinExistence type="predicted"/>
<evidence type="ECO:0000313" key="2">
    <source>
        <dbReference type="EMBL" id="KAF4035487.1"/>
    </source>
</evidence>
<sequence>MTLQEGLHALTMTLQNERKWRNVQSVLPESFGLVARVLSQQTQLIDTLEHRVEELERTSSYDHAAALEERVYTDAKRRMARLRKELSAKVEQQHSMIQQTKTDLQTKDQQFQDEANKKFVLMEQNVCFKIDKRLGEFIQNTRQHFKDQEQELKSMRMLGEDKMVQMRLEIVQKVEDLESKLMESEARRQGQVAAVMKVISKATPENSHEGDTNAFRKDLARVSLDVEEAEARIDCQIAAMRQEFTMAVGKKLCKSEIAKLLSRKMDAMDAWKQLAEKADSTRVEEVASSLMDWIQRHQESTTGDVDRLRQLSESKAAAFELVQVKHNVHNILSVAESIQQKLSALQREVNEKMTVADVQELLDAQSTMNGLQEARKQVEKAAVDKFATKNQLEKLNPQMQAITRQLHSEIYQARYVWNDGHLSAKQTIQWSSQVVNTNADIFLWQLHSDEVRILLPGLYHLQAAFFTNYSPAIQVLVNGEPAVLKRTAPDREATSCGAQRLHHSAGIVAGLSVEVFLTLPARALLAISYDIDEEAQGFLNLRKL</sequence>
<protein>
    <submittedName>
        <fullName evidence="2">Uncharacterized protein</fullName>
    </submittedName>
</protein>
<keyword evidence="3" id="KW-1185">Reference proteome</keyword>
<evidence type="ECO:0000256" key="1">
    <source>
        <dbReference type="SAM" id="Coils"/>
    </source>
</evidence>
<keyword evidence="1" id="KW-0175">Coiled coil</keyword>
<organism evidence="2 3">
    <name type="scientific">Phytophthora infestans</name>
    <name type="common">Potato late blight agent</name>
    <name type="synonym">Botrytis infestans</name>
    <dbReference type="NCBI Taxonomy" id="4787"/>
    <lineage>
        <taxon>Eukaryota</taxon>
        <taxon>Sar</taxon>
        <taxon>Stramenopiles</taxon>
        <taxon>Oomycota</taxon>
        <taxon>Peronosporomycetes</taxon>
        <taxon>Peronosporales</taxon>
        <taxon>Peronosporaceae</taxon>
        <taxon>Phytophthora</taxon>
    </lineage>
</organism>
<gene>
    <name evidence="2" type="ORF">GN244_ATG12481</name>
</gene>
<feature type="coiled-coil region" evidence="1">
    <location>
        <begin position="38"/>
        <end position="92"/>
    </location>
</feature>
<comment type="caution">
    <text evidence="2">The sequence shown here is derived from an EMBL/GenBank/DDBJ whole genome shotgun (WGS) entry which is preliminary data.</text>
</comment>
<dbReference type="PANTHER" id="PTHR40131">
    <property type="entry name" value="C1Q DOMAIN-CONTAINING PROTEIN"/>
    <property type="match status" value="1"/>
</dbReference>
<evidence type="ECO:0000313" key="3">
    <source>
        <dbReference type="Proteomes" id="UP000602510"/>
    </source>
</evidence>
<dbReference type="AlphaFoldDB" id="A0A833RY85"/>
<feature type="coiled-coil region" evidence="1">
    <location>
        <begin position="335"/>
        <end position="381"/>
    </location>
</feature>
<dbReference type="Proteomes" id="UP000602510">
    <property type="component" value="Unassembled WGS sequence"/>
</dbReference>
<dbReference type="EMBL" id="WSZM01000310">
    <property type="protein sequence ID" value="KAF4035487.1"/>
    <property type="molecule type" value="Genomic_DNA"/>
</dbReference>
<dbReference type="PANTHER" id="PTHR40131:SF1">
    <property type="entry name" value="C1Q DOMAIN-CONTAINING PROTEIN"/>
    <property type="match status" value="1"/>
</dbReference>
<reference evidence="2" key="1">
    <citation type="submission" date="2020-04" db="EMBL/GenBank/DDBJ databases">
        <title>Hybrid Assembly of Korean Phytophthora infestans isolates.</title>
        <authorList>
            <person name="Prokchorchik M."/>
            <person name="Lee Y."/>
            <person name="Seo J."/>
            <person name="Cho J.-H."/>
            <person name="Park Y.-E."/>
            <person name="Jang D.-C."/>
            <person name="Im J.-S."/>
            <person name="Choi J.-G."/>
            <person name="Park H.-J."/>
            <person name="Lee G.-B."/>
            <person name="Lee Y.-G."/>
            <person name="Hong S.-Y."/>
            <person name="Cho K."/>
            <person name="Sohn K.H."/>
        </authorList>
    </citation>
    <scope>NUCLEOTIDE SEQUENCE</scope>
    <source>
        <strain evidence="2">KR_1_A1</strain>
    </source>
</reference>
<name>A0A833RY85_PHYIN</name>
<accession>A0A833RY85</accession>